<accession>A0AAV1J187</accession>
<dbReference type="PANTHER" id="PTHR12394:SF12">
    <property type="entry name" value="LD08195P"/>
    <property type="match status" value="1"/>
</dbReference>
<dbReference type="GO" id="GO:0030424">
    <property type="term" value="C:axon"/>
    <property type="evidence" value="ECO:0007669"/>
    <property type="project" value="TreeGrafter"/>
</dbReference>
<dbReference type="InterPro" id="IPR011680">
    <property type="entry name" value="FEZ"/>
</dbReference>
<dbReference type="EMBL" id="CAVLEF010000004">
    <property type="protein sequence ID" value="CAK1543200.1"/>
    <property type="molecule type" value="Genomic_DNA"/>
</dbReference>
<organism evidence="4 5">
    <name type="scientific">Leptosia nina</name>
    <dbReference type="NCBI Taxonomy" id="320188"/>
    <lineage>
        <taxon>Eukaryota</taxon>
        <taxon>Metazoa</taxon>
        <taxon>Ecdysozoa</taxon>
        <taxon>Arthropoda</taxon>
        <taxon>Hexapoda</taxon>
        <taxon>Insecta</taxon>
        <taxon>Pterygota</taxon>
        <taxon>Neoptera</taxon>
        <taxon>Endopterygota</taxon>
        <taxon>Lepidoptera</taxon>
        <taxon>Glossata</taxon>
        <taxon>Ditrysia</taxon>
        <taxon>Papilionoidea</taxon>
        <taxon>Pieridae</taxon>
        <taxon>Pierinae</taxon>
        <taxon>Leptosia</taxon>
    </lineage>
</organism>
<keyword evidence="3" id="KW-0175">Coiled coil</keyword>
<proteinExistence type="inferred from homology"/>
<evidence type="ECO:0000313" key="5">
    <source>
        <dbReference type="Proteomes" id="UP001497472"/>
    </source>
</evidence>
<name>A0AAV1J187_9NEOP</name>
<dbReference type="Proteomes" id="UP001497472">
    <property type="component" value="Unassembled WGS sequence"/>
</dbReference>
<dbReference type="Pfam" id="PF07763">
    <property type="entry name" value="FEZ"/>
    <property type="match status" value="1"/>
</dbReference>
<evidence type="ECO:0000256" key="1">
    <source>
        <dbReference type="ARBA" id="ARBA00006788"/>
    </source>
</evidence>
<evidence type="ECO:0008006" key="6">
    <source>
        <dbReference type="Google" id="ProtNLM"/>
    </source>
</evidence>
<reference evidence="4 5" key="1">
    <citation type="submission" date="2023-11" db="EMBL/GenBank/DDBJ databases">
        <authorList>
            <person name="Okamura Y."/>
        </authorList>
    </citation>
    <scope>NUCLEOTIDE SEQUENCE [LARGE SCALE GENOMIC DNA]</scope>
</reference>
<evidence type="ECO:0000313" key="4">
    <source>
        <dbReference type="EMBL" id="CAK1543200.1"/>
    </source>
</evidence>
<evidence type="ECO:0000256" key="2">
    <source>
        <dbReference type="ARBA" id="ARBA00022553"/>
    </source>
</evidence>
<keyword evidence="5" id="KW-1185">Reference proteome</keyword>
<keyword evidence="2" id="KW-0597">Phosphoprotein</keyword>
<comment type="caution">
    <text evidence="4">The sequence shown here is derived from an EMBL/GenBank/DDBJ whole genome shotgun (WGS) entry which is preliminary data.</text>
</comment>
<gene>
    <name evidence="4" type="ORF">LNINA_LOCUS3032</name>
</gene>
<dbReference type="AlphaFoldDB" id="A0AAV1J187"/>
<dbReference type="GO" id="GO:0005737">
    <property type="term" value="C:cytoplasm"/>
    <property type="evidence" value="ECO:0007669"/>
    <property type="project" value="TreeGrafter"/>
</dbReference>
<evidence type="ECO:0000256" key="3">
    <source>
        <dbReference type="ARBA" id="ARBA00023054"/>
    </source>
</evidence>
<protein>
    <recommendedName>
        <fullName evidence="6">Fasciculation and elongation protein zeta-2</fullName>
    </recommendedName>
</protein>
<comment type="similarity">
    <text evidence="1">Belongs to the zygin family.</text>
</comment>
<dbReference type="PANTHER" id="PTHR12394">
    <property type="entry name" value="ZYGIN"/>
    <property type="match status" value="1"/>
</dbReference>
<sequence length="395" mass="44955">MRDSANRMAELEFEAPLAQIEDADDCLSTADFQKTINGNDIRLNNIKNLKSEIVKMKTDSNKINDNDEPKPVKCKQDTMQNGEGDNFTETFSGSLEDLVNTFDEKITKCFGNYEESVEKLAPVQVRSQEEIMNECQMWWTITGNFGNILPIDWTKSFSRKMHIPTLNLSDKKSAMTPDDEIHSSEDEAVASDLDMHALILGGLHQDHECPVKTADEVIQEIDDMMQETPSSEGDNIIEYNEALEKGKEVLNSPLYEDKLRHLSLAQLNEIFMELEVLIREFSETLIAELAHRDELEYEKELKNTFISLLLAVQNKRRQFHIEKKKRNGSQRSPALGLNSSEPKYLTTVIPFHLHNGPPDNQSLQVLIKILKAINEDSPTVPTLLTDYILKVLCPT</sequence>